<dbReference type="OrthoDB" id="8197422at2759"/>
<sequence length="567" mass="59552">MKAKAADEDGVEQAGGVRPALKSFLQQVISDQQDGINSFNSKKTVNALSRLIDLPALDKKEPPGVPAKPKLASANNNKNVNNVRNQQTSARKEVRPAAGVVDAKAVRGVPPPSAKKPEPPSLTKKPALTTKAKKEAAVATIIVGNRASVLRSVPPAIMDEVVALSSKIHQLQDTHDARPSKVALVRKRPSFAKQRVGAGGNKVKAAVKMFEPAAEEHPAAAISDVPKEKEVPTMPTPVGSPAASPAASPTASSKRSREALRARSQANKTLLKTAKTMRSEERRLVVVNFDDDDIDTIPPLPSTTPPPVPENASALKNILDRANASPSPSPASAEGSEAVAPPALPARNNAAVPTRAAPAAPAAPEVPENKDSAKLKANHSFLWRSAPAPPKAQPKADPPSAANDGPSFRAVPALVQPDETRQDDDDVPPESGDEPQLYDDVVAPACDENIYDDIGVEAKKKDAQEMYETCGGGNYDDCEGEGYQFVDSAASAPLPPPPPPPLPPLPVAEEEDEEGDNIYDDVLSERRPDTPAEGLAAAAGVADDAVSTSGVYEAIYLVRPRASTGTR</sequence>
<organism evidence="3">
    <name type="scientific">Thrips palmi</name>
    <name type="common">Melon thrips</name>
    <dbReference type="NCBI Taxonomy" id="161013"/>
    <lineage>
        <taxon>Eukaryota</taxon>
        <taxon>Metazoa</taxon>
        <taxon>Ecdysozoa</taxon>
        <taxon>Arthropoda</taxon>
        <taxon>Hexapoda</taxon>
        <taxon>Insecta</taxon>
        <taxon>Pterygota</taxon>
        <taxon>Neoptera</taxon>
        <taxon>Paraneoptera</taxon>
        <taxon>Thysanoptera</taxon>
        <taxon>Terebrantia</taxon>
        <taxon>Thripoidea</taxon>
        <taxon>Thripidae</taxon>
        <taxon>Thrips</taxon>
    </lineage>
</organism>
<feature type="compositionally biased region" description="Acidic residues" evidence="1">
    <location>
        <begin position="508"/>
        <end position="519"/>
    </location>
</feature>
<feature type="compositionally biased region" description="Low complexity" evidence="1">
    <location>
        <begin position="121"/>
        <end position="130"/>
    </location>
</feature>
<keyword evidence="2" id="KW-1185">Reference proteome</keyword>
<feature type="compositionally biased region" description="Low complexity" evidence="1">
    <location>
        <begin position="75"/>
        <end position="85"/>
    </location>
</feature>
<evidence type="ECO:0000313" key="2">
    <source>
        <dbReference type="Proteomes" id="UP000515158"/>
    </source>
</evidence>
<dbReference type="RefSeq" id="XP_034248334.1">
    <property type="nucleotide sequence ID" value="XM_034392443.1"/>
</dbReference>
<dbReference type="KEGG" id="tpal:117649557"/>
<dbReference type="InParanoid" id="A0A6P8ZSU3"/>
<feature type="compositionally biased region" description="Low complexity" evidence="1">
    <location>
        <begin position="236"/>
        <end position="253"/>
    </location>
</feature>
<dbReference type="Proteomes" id="UP000515158">
    <property type="component" value="Unplaced"/>
</dbReference>
<feature type="compositionally biased region" description="Low complexity" evidence="1">
    <location>
        <begin position="393"/>
        <end position="402"/>
    </location>
</feature>
<feature type="region of interest" description="Disordered" evidence="1">
    <location>
        <begin position="215"/>
        <end position="441"/>
    </location>
</feature>
<gene>
    <name evidence="3" type="primary">LOC117649557</name>
</gene>
<dbReference type="GeneID" id="117649557"/>
<protein>
    <submittedName>
        <fullName evidence="3">Nucleolar protein dao-5-like</fullName>
    </submittedName>
</protein>
<feature type="region of interest" description="Disordered" evidence="1">
    <location>
        <begin position="57"/>
        <end position="130"/>
    </location>
</feature>
<evidence type="ECO:0000256" key="1">
    <source>
        <dbReference type="SAM" id="MobiDB-lite"/>
    </source>
</evidence>
<name>A0A6P8ZSU3_THRPL</name>
<feature type="compositionally biased region" description="Pro residues" evidence="1">
    <location>
        <begin position="298"/>
        <end position="309"/>
    </location>
</feature>
<feature type="compositionally biased region" description="Pro residues" evidence="1">
    <location>
        <begin position="493"/>
        <end position="506"/>
    </location>
</feature>
<feature type="compositionally biased region" description="Acidic residues" evidence="1">
    <location>
        <begin position="421"/>
        <end position="437"/>
    </location>
</feature>
<reference evidence="3" key="1">
    <citation type="submission" date="2025-08" db="UniProtKB">
        <authorList>
            <consortium name="RefSeq"/>
        </authorList>
    </citation>
    <scope>IDENTIFICATION</scope>
    <source>
        <tissue evidence="3">Total insect</tissue>
    </source>
</reference>
<proteinExistence type="predicted"/>
<accession>A0A6P8ZSU3</accession>
<evidence type="ECO:0000313" key="3">
    <source>
        <dbReference type="RefSeq" id="XP_034248334.1"/>
    </source>
</evidence>
<feature type="compositionally biased region" description="Low complexity" evidence="1">
    <location>
        <begin position="322"/>
        <end position="366"/>
    </location>
</feature>
<feature type="region of interest" description="Disordered" evidence="1">
    <location>
        <begin position="485"/>
        <end position="528"/>
    </location>
</feature>
<dbReference type="AlphaFoldDB" id="A0A6P8ZSU3"/>